<organism evidence="2 3">
    <name type="scientific">Petromyces alliaceus</name>
    <name type="common">Aspergillus alliaceus</name>
    <dbReference type="NCBI Taxonomy" id="209559"/>
    <lineage>
        <taxon>Eukaryota</taxon>
        <taxon>Fungi</taxon>
        <taxon>Dikarya</taxon>
        <taxon>Ascomycota</taxon>
        <taxon>Pezizomycotina</taxon>
        <taxon>Eurotiomycetes</taxon>
        <taxon>Eurotiomycetidae</taxon>
        <taxon>Eurotiales</taxon>
        <taxon>Aspergillaceae</taxon>
        <taxon>Aspergillus</taxon>
        <taxon>Aspergillus subgen. Circumdati</taxon>
    </lineage>
</organism>
<evidence type="ECO:0000256" key="1">
    <source>
        <dbReference type="SAM" id="MobiDB-lite"/>
    </source>
</evidence>
<keyword evidence="3" id="KW-1185">Reference proteome</keyword>
<name>A0A8H5ZSW9_PETAA</name>
<feature type="compositionally biased region" description="Basic and acidic residues" evidence="1">
    <location>
        <begin position="135"/>
        <end position="145"/>
    </location>
</feature>
<evidence type="ECO:0000313" key="2">
    <source>
        <dbReference type="EMBL" id="KAF5855731.1"/>
    </source>
</evidence>
<sequence>MSAGGSLFGRASLGMTDSSHASPLMDPFVPLPEQNCLWAFSGFMTYRQGVLNNNLDMEQFQSSKVRNGQLNPPQYVNSMEKMYYLTQYSLTNTPSELASQKHGRRLSDQPRSQPDTYSFGPRCRRAPVKGSNQPERNEKRKKLQE</sequence>
<proteinExistence type="predicted"/>
<reference evidence="2 3" key="1">
    <citation type="submission" date="2019-04" db="EMBL/GenBank/DDBJ databases">
        <title>Aspergillus burnettii sp. nov., novel species from soil in southeast Queensland.</title>
        <authorList>
            <person name="Gilchrist C.L.M."/>
            <person name="Pitt J.I."/>
            <person name="Lange L."/>
            <person name="Lacey H.J."/>
            <person name="Vuong D."/>
            <person name="Midgley D.J."/>
            <person name="Greenfield P."/>
            <person name="Bradbury M."/>
            <person name="Lacey E."/>
            <person name="Busk P.K."/>
            <person name="Pilgaard B."/>
            <person name="Chooi Y.H."/>
            <person name="Piggott A.M."/>
        </authorList>
    </citation>
    <scope>NUCLEOTIDE SEQUENCE [LARGE SCALE GENOMIC DNA]</scope>
    <source>
        <strain evidence="2 3">FRR 5400</strain>
    </source>
</reference>
<protein>
    <submittedName>
        <fullName evidence="2">Uncharacterized protein</fullName>
    </submittedName>
</protein>
<dbReference type="AlphaFoldDB" id="A0A8H5ZSW9"/>
<gene>
    <name evidence="2" type="ORF">ETB97_008567</name>
</gene>
<dbReference type="EMBL" id="SPNV01000392">
    <property type="protein sequence ID" value="KAF5855731.1"/>
    <property type="molecule type" value="Genomic_DNA"/>
</dbReference>
<dbReference type="Proteomes" id="UP000541154">
    <property type="component" value="Unassembled WGS sequence"/>
</dbReference>
<evidence type="ECO:0000313" key="3">
    <source>
        <dbReference type="Proteomes" id="UP000541154"/>
    </source>
</evidence>
<accession>A0A8H5ZSW9</accession>
<comment type="caution">
    <text evidence="2">The sequence shown here is derived from an EMBL/GenBank/DDBJ whole genome shotgun (WGS) entry which is preliminary data.</text>
</comment>
<feature type="region of interest" description="Disordered" evidence="1">
    <location>
        <begin position="94"/>
        <end position="145"/>
    </location>
</feature>